<dbReference type="OrthoDB" id="5596051at2759"/>
<gene>
    <name evidence="1" type="ORF">TTAC_LOCUS11395</name>
</gene>
<evidence type="ECO:0000313" key="2">
    <source>
        <dbReference type="Proteomes" id="UP000274429"/>
    </source>
</evidence>
<dbReference type="EMBL" id="UYWX01023937">
    <property type="protein sequence ID" value="VDM36375.1"/>
    <property type="molecule type" value="Genomic_DNA"/>
</dbReference>
<dbReference type="Proteomes" id="UP000274429">
    <property type="component" value="Unassembled WGS sequence"/>
</dbReference>
<accession>A0A0R3XCY5</accession>
<evidence type="ECO:0000313" key="1">
    <source>
        <dbReference type="EMBL" id="VDM36375.1"/>
    </source>
</evidence>
<reference evidence="3" key="1">
    <citation type="submission" date="2017-02" db="UniProtKB">
        <authorList>
            <consortium name="WormBaseParasite"/>
        </authorList>
    </citation>
    <scope>IDENTIFICATION</scope>
</reference>
<organism evidence="3">
    <name type="scientific">Hydatigena taeniaeformis</name>
    <name type="common">Feline tapeworm</name>
    <name type="synonym">Taenia taeniaeformis</name>
    <dbReference type="NCBI Taxonomy" id="6205"/>
    <lineage>
        <taxon>Eukaryota</taxon>
        <taxon>Metazoa</taxon>
        <taxon>Spiralia</taxon>
        <taxon>Lophotrochozoa</taxon>
        <taxon>Platyhelminthes</taxon>
        <taxon>Cestoda</taxon>
        <taxon>Eucestoda</taxon>
        <taxon>Cyclophyllidea</taxon>
        <taxon>Taeniidae</taxon>
        <taxon>Hydatigera</taxon>
    </lineage>
</organism>
<proteinExistence type="predicted"/>
<evidence type="ECO:0000313" key="3">
    <source>
        <dbReference type="WBParaSite" id="TTAC_0001141201-mRNA-1"/>
    </source>
</evidence>
<dbReference type="STRING" id="6205.A0A0R3XCY5"/>
<dbReference type="WBParaSite" id="TTAC_0001141201-mRNA-1">
    <property type="protein sequence ID" value="TTAC_0001141201-mRNA-1"/>
    <property type="gene ID" value="TTAC_0001141201"/>
</dbReference>
<name>A0A0R3XCY5_HYDTA</name>
<reference evidence="1 2" key="2">
    <citation type="submission" date="2018-11" db="EMBL/GenBank/DDBJ databases">
        <authorList>
            <consortium name="Pathogen Informatics"/>
        </authorList>
    </citation>
    <scope>NUCLEOTIDE SEQUENCE [LARGE SCALE GENOMIC DNA]</scope>
</reference>
<dbReference type="AlphaFoldDB" id="A0A0R3XCY5"/>
<keyword evidence="2" id="KW-1185">Reference proteome</keyword>
<protein>
    <submittedName>
        <fullName evidence="3">PH domain-containing protein</fullName>
    </submittedName>
</protein>
<sequence length="77" mass="8645">MLPEGKLQNVMRNEFSAEDAAGWRPLWLVRYAEYYKNRGVVRSKGYTFFAERDLSASVATTGDTATSSANGDQRTSF</sequence>